<dbReference type="InterPro" id="IPR058163">
    <property type="entry name" value="LysR-type_TF_proteobact-type"/>
</dbReference>
<keyword evidence="2" id="KW-0805">Transcription regulation</keyword>
<evidence type="ECO:0000256" key="4">
    <source>
        <dbReference type="ARBA" id="ARBA00023163"/>
    </source>
</evidence>
<keyword evidence="7" id="KW-1185">Reference proteome</keyword>
<name>A0A553GUG4_9PSED</name>
<gene>
    <name evidence="6" type="ORF">FM069_19475</name>
</gene>
<dbReference type="InterPro" id="IPR036390">
    <property type="entry name" value="WH_DNA-bd_sf"/>
</dbReference>
<dbReference type="Pfam" id="PF03466">
    <property type="entry name" value="LysR_substrate"/>
    <property type="match status" value="1"/>
</dbReference>
<evidence type="ECO:0000259" key="5">
    <source>
        <dbReference type="PROSITE" id="PS50931"/>
    </source>
</evidence>
<dbReference type="PANTHER" id="PTHR30537">
    <property type="entry name" value="HTH-TYPE TRANSCRIPTIONAL REGULATOR"/>
    <property type="match status" value="1"/>
</dbReference>
<dbReference type="InterPro" id="IPR036388">
    <property type="entry name" value="WH-like_DNA-bd_sf"/>
</dbReference>
<comment type="similarity">
    <text evidence="1">Belongs to the LysR transcriptional regulatory family.</text>
</comment>
<evidence type="ECO:0000313" key="7">
    <source>
        <dbReference type="Proteomes" id="UP000315235"/>
    </source>
</evidence>
<evidence type="ECO:0000313" key="6">
    <source>
        <dbReference type="EMBL" id="TRX73109.1"/>
    </source>
</evidence>
<dbReference type="SUPFAM" id="SSF53850">
    <property type="entry name" value="Periplasmic binding protein-like II"/>
    <property type="match status" value="1"/>
</dbReference>
<dbReference type="FunFam" id="1.10.10.10:FF:000001">
    <property type="entry name" value="LysR family transcriptional regulator"/>
    <property type="match status" value="1"/>
</dbReference>
<dbReference type="CDD" id="cd08422">
    <property type="entry name" value="PBP2_CrgA_like"/>
    <property type="match status" value="1"/>
</dbReference>
<dbReference type="OrthoDB" id="8885940at2"/>
<keyword evidence="4" id="KW-0804">Transcription</keyword>
<dbReference type="InterPro" id="IPR000847">
    <property type="entry name" value="LysR_HTH_N"/>
</dbReference>
<sequence>MNPSLDMNDTLVFVRVVQAGGFTAAAQLLGMPKTTVSRKVQELEKRLGTRLLHRSTRRIALTEAGSLYYEHGLRAAEALAEGQAEIEQVLGGPRGWLRVAAPHSFGVRWIAPLLGPFSERYPEVRVELLLGHERLDLLDRRLDIALRLGPLADSSLVARRLATFAMHLYASEAYLQRYGEPRDPHELREHRTLALPLARRHDGYAWALCRDGQWQDYPIAPTLVASDPEALYDPLLTGQGILLTMGINLRSFVEQGRVRRVLPDWDGPRPAFNAVFPQGHGRSPKVRAFVDFLVERLHFAADDATPGAPPEAHA</sequence>
<evidence type="ECO:0000256" key="3">
    <source>
        <dbReference type="ARBA" id="ARBA00023125"/>
    </source>
</evidence>
<reference evidence="6 7" key="1">
    <citation type="submission" date="2019-07" db="EMBL/GenBank/DDBJ databases">
        <title>Pseudomonas mangiferae sp. nov., isolated from bark of mango tree in Thailand.</title>
        <authorList>
            <person name="Srisuk N."/>
            <person name="Anurat P."/>
        </authorList>
    </citation>
    <scope>NUCLEOTIDE SEQUENCE [LARGE SCALE GENOMIC DNA]</scope>
    <source>
        <strain evidence="6 7">DMKU_BBB3-04</strain>
    </source>
</reference>
<organism evidence="6 7">
    <name type="scientific">Pseudomonas mangiferae</name>
    <dbReference type="NCBI Taxonomy" id="2593654"/>
    <lineage>
        <taxon>Bacteria</taxon>
        <taxon>Pseudomonadati</taxon>
        <taxon>Pseudomonadota</taxon>
        <taxon>Gammaproteobacteria</taxon>
        <taxon>Pseudomonadales</taxon>
        <taxon>Pseudomonadaceae</taxon>
        <taxon>Pseudomonas</taxon>
    </lineage>
</organism>
<dbReference type="Gene3D" id="1.10.10.10">
    <property type="entry name" value="Winged helix-like DNA-binding domain superfamily/Winged helix DNA-binding domain"/>
    <property type="match status" value="1"/>
</dbReference>
<dbReference type="PANTHER" id="PTHR30537:SF68">
    <property type="entry name" value="TRANSCRIPTIONAL REGULATOR-RELATED"/>
    <property type="match status" value="1"/>
</dbReference>
<dbReference type="AlphaFoldDB" id="A0A553GUG4"/>
<dbReference type="Proteomes" id="UP000315235">
    <property type="component" value="Unassembled WGS sequence"/>
</dbReference>
<feature type="domain" description="HTH lysR-type" evidence="5">
    <location>
        <begin position="5"/>
        <end position="62"/>
    </location>
</feature>
<dbReference type="InterPro" id="IPR005119">
    <property type="entry name" value="LysR_subst-bd"/>
</dbReference>
<dbReference type="GO" id="GO:0006351">
    <property type="term" value="P:DNA-templated transcription"/>
    <property type="evidence" value="ECO:0007669"/>
    <property type="project" value="TreeGrafter"/>
</dbReference>
<dbReference type="GO" id="GO:0043565">
    <property type="term" value="F:sequence-specific DNA binding"/>
    <property type="evidence" value="ECO:0007669"/>
    <property type="project" value="TreeGrafter"/>
</dbReference>
<dbReference type="GO" id="GO:0003700">
    <property type="term" value="F:DNA-binding transcription factor activity"/>
    <property type="evidence" value="ECO:0007669"/>
    <property type="project" value="InterPro"/>
</dbReference>
<dbReference type="EMBL" id="VJOY01000020">
    <property type="protein sequence ID" value="TRX73109.1"/>
    <property type="molecule type" value="Genomic_DNA"/>
</dbReference>
<dbReference type="Gene3D" id="3.40.190.290">
    <property type="match status" value="1"/>
</dbReference>
<dbReference type="Pfam" id="PF00126">
    <property type="entry name" value="HTH_1"/>
    <property type="match status" value="1"/>
</dbReference>
<comment type="caution">
    <text evidence="6">The sequence shown here is derived from an EMBL/GenBank/DDBJ whole genome shotgun (WGS) entry which is preliminary data.</text>
</comment>
<proteinExistence type="inferred from homology"/>
<dbReference type="SUPFAM" id="SSF46785">
    <property type="entry name" value="Winged helix' DNA-binding domain"/>
    <property type="match status" value="1"/>
</dbReference>
<dbReference type="PROSITE" id="PS50931">
    <property type="entry name" value="HTH_LYSR"/>
    <property type="match status" value="1"/>
</dbReference>
<evidence type="ECO:0000256" key="2">
    <source>
        <dbReference type="ARBA" id="ARBA00023015"/>
    </source>
</evidence>
<dbReference type="RefSeq" id="WP_143490081.1">
    <property type="nucleotide sequence ID" value="NZ_VJOY01000020.1"/>
</dbReference>
<evidence type="ECO:0000256" key="1">
    <source>
        <dbReference type="ARBA" id="ARBA00009437"/>
    </source>
</evidence>
<keyword evidence="3" id="KW-0238">DNA-binding</keyword>
<protein>
    <submittedName>
        <fullName evidence="6">LysR family transcriptional regulator</fullName>
    </submittedName>
</protein>
<accession>A0A553GUG4</accession>